<dbReference type="Proteomes" id="UP000256601">
    <property type="component" value="Unassembled WGS sequence"/>
</dbReference>
<evidence type="ECO:0000313" key="13">
    <source>
        <dbReference type="EMBL" id="RDW24452.1"/>
    </source>
</evidence>
<dbReference type="InterPro" id="IPR006094">
    <property type="entry name" value="Oxid_FAD_bind_N"/>
</dbReference>
<evidence type="ECO:0000313" key="15">
    <source>
        <dbReference type="Proteomes" id="UP000256601"/>
    </source>
</evidence>
<dbReference type="Gene3D" id="3.30.43.10">
    <property type="entry name" value="Uridine Diphospho-n-acetylenolpyruvylglucosamine Reductase, domain 2"/>
    <property type="match status" value="1"/>
</dbReference>
<evidence type="ECO:0000256" key="4">
    <source>
        <dbReference type="ARBA" id="ARBA00013136"/>
    </source>
</evidence>
<evidence type="ECO:0000256" key="7">
    <source>
        <dbReference type="ARBA" id="ARBA00022827"/>
    </source>
</evidence>
<gene>
    <name evidence="13" type="ORF">B0I71DRAFT_134235</name>
    <name evidence="12" type="ORF">YALI1_A22228g</name>
</gene>
<dbReference type="SUPFAM" id="SSF56176">
    <property type="entry name" value="FAD-binding/transporter-associated domain-like"/>
    <property type="match status" value="1"/>
</dbReference>
<dbReference type="GeneID" id="2906352"/>
<dbReference type="KEGG" id="yli:2906352"/>
<dbReference type="NCBIfam" id="TIGR01678">
    <property type="entry name" value="FAD_lactone_ox"/>
    <property type="match status" value="1"/>
</dbReference>
<dbReference type="GO" id="GO:0032473">
    <property type="term" value="C:cytoplasmic side of mitochondrial outer membrane"/>
    <property type="evidence" value="ECO:0007669"/>
    <property type="project" value="EnsemblFungi"/>
</dbReference>
<dbReference type="InterPro" id="IPR016166">
    <property type="entry name" value="FAD-bd_PCMH"/>
</dbReference>
<dbReference type="SMR" id="A0A1H6PWT8"/>
<dbReference type="GO" id="GO:0000001">
    <property type="term" value="P:mitochondrion inheritance"/>
    <property type="evidence" value="ECO:0007669"/>
    <property type="project" value="EnsemblFungi"/>
</dbReference>
<reference evidence="13 15" key="2">
    <citation type="submission" date="2018-07" db="EMBL/GenBank/DDBJ databases">
        <title>Draft Genome Assemblies for Five Robust Yarrowia lipolytica Strains Exhibiting High Lipid Production and Pentose Sugar Utilization and Sugar Alcohol Secretion from Undetoxified Lignocellulosic Biomass Hydrolysates.</title>
        <authorList>
            <consortium name="DOE Joint Genome Institute"/>
            <person name="Walker C."/>
            <person name="Ryu S."/>
            <person name="Na H."/>
            <person name="Zane M."/>
            <person name="LaButti K."/>
            <person name="Lipzen A."/>
            <person name="Haridas S."/>
            <person name="Barry K."/>
            <person name="Grigoriev I.V."/>
            <person name="Quarterman J."/>
            <person name="Slininger P."/>
            <person name="Dien B."/>
            <person name="Trinh C.T."/>
        </authorList>
    </citation>
    <scope>NUCLEOTIDE SEQUENCE [LARGE SCALE GENOMIC DNA]</scope>
    <source>
        <strain evidence="13 15">YB392</strain>
    </source>
</reference>
<dbReference type="Gene3D" id="3.30.465.10">
    <property type="match status" value="1"/>
</dbReference>
<evidence type="ECO:0000256" key="5">
    <source>
        <dbReference type="ARBA" id="ARBA00016426"/>
    </source>
</evidence>
<dbReference type="Pfam" id="PF01565">
    <property type="entry name" value="FAD_binding_4"/>
    <property type="match status" value="1"/>
</dbReference>
<dbReference type="GO" id="GO:0003885">
    <property type="term" value="F:D-arabinono-1,4-lactone oxidase activity"/>
    <property type="evidence" value="ECO:0007669"/>
    <property type="project" value="UniProtKB-UniRule"/>
</dbReference>
<reference evidence="12 14" key="1">
    <citation type="journal article" date="2016" name="PLoS ONE">
        <title>Sequence Assembly of Yarrowia lipolytica Strain W29/CLIB89 Shows Transposable Element Diversity.</title>
        <authorList>
            <person name="Magnan C."/>
            <person name="Yu J."/>
            <person name="Chang I."/>
            <person name="Jahn E."/>
            <person name="Kanomata Y."/>
            <person name="Wu J."/>
            <person name="Zeller M."/>
            <person name="Oakes M."/>
            <person name="Baldi P."/>
            <person name="Sandmeyer S."/>
        </authorList>
    </citation>
    <scope>NUCLEOTIDE SEQUENCE [LARGE SCALE GENOMIC DNA]</scope>
    <source>
        <strain evidence="12">CLIB89</strain>
        <strain evidence="14">CLIB89(W29)</strain>
    </source>
</reference>
<dbReference type="EMBL" id="KZ859033">
    <property type="protein sequence ID" value="RDW24452.1"/>
    <property type="molecule type" value="Genomic_DNA"/>
</dbReference>
<dbReference type="InterPro" id="IPR007173">
    <property type="entry name" value="ALO_C"/>
</dbReference>
<dbReference type="PANTHER" id="PTHR43762">
    <property type="entry name" value="L-GULONOLACTONE OXIDASE"/>
    <property type="match status" value="1"/>
</dbReference>
<keyword evidence="8 10" id="KW-0560">Oxidoreductase</keyword>
<dbReference type="GO" id="GO:0031489">
    <property type="term" value="F:myosin V binding"/>
    <property type="evidence" value="ECO:0007669"/>
    <property type="project" value="EnsemblFungi"/>
</dbReference>
<dbReference type="GO" id="GO:0070485">
    <property type="term" value="P:dehydro-D-arabinono-1,4-lactone biosynthetic process"/>
    <property type="evidence" value="ECO:0007669"/>
    <property type="project" value="EnsemblFungi"/>
</dbReference>
<dbReference type="UniPathway" id="UPA00771">
    <property type="reaction ID" value="UER00766"/>
</dbReference>
<dbReference type="AlphaFoldDB" id="A0A1H6PWT8"/>
<comment type="cofactor">
    <cofactor evidence="1 10">
        <name>FAD</name>
        <dbReference type="ChEBI" id="CHEBI:57692"/>
    </cofactor>
</comment>
<dbReference type="InterPro" id="IPR016169">
    <property type="entry name" value="FAD-bd_PCMH_sub2"/>
</dbReference>
<dbReference type="EMBL" id="CP017553">
    <property type="protein sequence ID" value="AOW00966.1"/>
    <property type="molecule type" value="Genomic_DNA"/>
</dbReference>
<sequence>MSLRNSTTAKRFHSHKTWAGTFWSRPSLYFQPASIEELQAIVTRARDLGKTIMVVGSAHSPSDLTMTSQWLVNLDKLSKAVSFKPHTSGLYTDVTVEAGIRIHQLNEVLKRKGLAMQNLGSISDQSVAGIISTGTHGSSAYHGLVSQQIVSLTIMIASGELLTCSPDENPTLFRAALLSLGKLGIIVYATLRTVPAYTIHSTQHVITFETLIREWDNLWTASEYIRVWWFPYAERCILWRASKSELPLSAPRPSWYGTWLGRLFYETLLWVSVRLWPSLTPSVERFIFSRQYGMEDTLGSGTGSEAVQGSVEGLNMDCLFSQFVNEWGMPLDNGPDVLRALRAKIEAAAKDNIYYVHSPVEVRCSNMSVPDSGDRNVEPNTQEFSASRRGAITGNTLRPLLDINPRDRPYASPHGHVTNSNLTLYINATMYRPFGVNSPVGKWYRDFEGIVAEAGGKPHWAKNFLGPETAELKDNESEDGKMLGLKPIIDEWYGDDLKQWKSLREKYDPTGVFLSGKVWMDRNGLL</sequence>
<accession>A0A1H6PWT8</accession>
<dbReference type="InterPro" id="IPR010031">
    <property type="entry name" value="FAD_lactone_oxidase-like"/>
</dbReference>
<evidence type="ECO:0000256" key="3">
    <source>
        <dbReference type="ARBA" id="ARBA00005466"/>
    </source>
</evidence>
<keyword evidence="6 10" id="KW-0285">Flavoprotein</keyword>
<comment type="subcellular location">
    <subcellularLocation>
        <location evidence="10">Mitochondrion membrane</location>
    </subcellularLocation>
</comment>
<proteinExistence type="inferred from homology"/>
<dbReference type="RefSeq" id="XP_500324.1">
    <property type="nucleotide sequence ID" value="XM_500324.1"/>
</dbReference>
<organism evidence="12 14">
    <name type="scientific">Yarrowia lipolytica</name>
    <name type="common">Candida lipolytica</name>
    <dbReference type="NCBI Taxonomy" id="4952"/>
    <lineage>
        <taxon>Eukaryota</taxon>
        <taxon>Fungi</taxon>
        <taxon>Dikarya</taxon>
        <taxon>Ascomycota</taxon>
        <taxon>Saccharomycotina</taxon>
        <taxon>Dipodascomycetes</taxon>
        <taxon>Dipodascales</taxon>
        <taxon>Dipodascales incertae sedis</taxon>
        <taxon>Yarrowia</taxon>
    </lineage>
</organism>
<dbReference type="InterPro" id="IPR030654">
    <property type="entry name" value="Sugar_lactone_oxidase"/>
</dbReference>
<evidence type="ECO:0000256" key="9">
    <source>
        <dbReference type="ARBA" id="ARBA00033418"/>
    </source>
</evidence>
<dbReference type="GO" id="GO:0071949">
    <property type="term" value="F:FAD binding"/>
    <property type="evidence" value="ECO:0007669"/>
    <property type="project" value="UniProtKB-UniRule"/>
</dbReference>
<dbReference type="VEuPathDB" id="FungiDB:YALI0_A21263g"/>
<keyword evidence="10" id="KW-0496">Mitochondrion</keyword>
<dbReference type="InterPro" id="IPR016167">
    <property type="entry name" value="FAD-bd_PCMH_sub1"/>
</dbReference>
<dbReference type="VEuPathDB" id="FungiDB:YALI1_A22228g"/>
<keyword evidence="7 10" id="KW-0274">FAD</keyword>
<evidence type="ECO:0000313" key="14">
    <source>
        <dbReference type="Proteomes" id="UP000182444"/>
    </source>
</evidence>
<dbReference type="OMA" id="YPRFGEF"/>
<dbReference type="PIRSF" id="PIRSF000136">
    <property type="entry name" value="LGO_GLO"/>
    <property type="match status" value="1"/>
</dbReference>
<name>A0A1H6PWT8_YARLL</name>
<comment type="pathway">
    <text evidence="2 10">Cofactor biosynthesis; D-erythroascorbate biosynthesis; dehydro-D-arabinono-1,4-lactone from D-arabinose: step 2/2.</text>
</comment>
<protein>
    <recommendedName>
        <fullName evidence="5 10">D-arabinono-1,4-lactone oxidase</fullName>
        <shortName evidence="10">ALO</shortName>
        <ecNumber evidence="4 10">1.1.3.37</ecNumber>
    </recommendedName>
    <alternativeName>
        <fullName evidence="9 10">L-galactono-gamma-lactone oxidase</fullName>
    </alternativeName>
</protein>
<comment type="similarity">
    <text evidence="3 10">Belongs to the oxygen-dependent FAD-linked oxidoreductase family.</text>
</comment>
<dbReference type="GO" id="GO:0034599">
    <property type="term" value="P:cellular response to oxidative stress"/>
    <property type="evidence" value="ECO:0007669"/>
    <property type="project" value="EnsemblFungi"/>
</dbReference>
<evidence type="ECO:0000313" key="12">
    <source>
        <dbReference type="EMBL" id="AOW00966.1"/>
    </source>
</evidence>
<evidence type="ECO:0000256" key="10">
    <source>
        <dbReference type="RuleBase" id="RU367158"/>
    </source>
</evidence>
<dbReference type="EC" id="1.1.3.37" evidence="4 10"/>
<evidence type="ECO:0000256" key="8">
    <source>
        <dbReference type="ARBA" id="ARBA00023002"/>
    </source>
</evidence>
<dbReference type="Proteomes" id="UP000182444">
    <property type="component" value="Chromosome 1A"/>
</dbReference>
<evidence type="ECO:0000256" key="6">
    <source>
        <dbReference type="ARBA" id="ARBA00022630"/>
    </source>
</evidence>
<evidence type="ECO:0000256" key="1">
    <source>
        <dbReference type="ARBA" id="ARBA00001974"/>
    </source>
</evidence>
<evidence type="ECO:0000259" key="11">
    <source>
        <dbReference type="PROSITE" id="PS51387"/>
    </source>
</evidence>
<dbReference type="OrthoDB" id="610608at2759"/>
<feature type="domain" description="FAD-binding PCMH-type" evidence="11">
    <location>
        <begin position="22"/>
        <end position="196"/>
    </location>
</feature>
<dbReference type="PROSITE" id="PS51387">
    <property type="entry name" value="FAD_PCMH"/>
    <property type="match status" value="1"/>
</dbReference>
<dbReference type="Pfam" id="PF04030">
    <property type="entry name" value="ALO"/>
    <property type="match status" value="1"/>
</dbReference>
<evidence type="ECO:0000256" key="2">
    <source>
        <dbReference type="ARBA" id="ARBA00005083"/>
    </source>
</evidence>
<dbReference type="InterPro" id="IPR036318">
    <property type="entry name" value="FAD-bd_PCMH-like_sf"/>
</dbReference>
<dbReference type="PANTHER" id="PTHR43762:SF1">
    <property type="entry name" value="D-ARABINONO-1,4-LACTONE OXIDASE"/>
    <property type="match status" value="1"/>
</dbReference>
<comment type="catalytic activity">
    <reaction evidence="10">
        <text>D-arabinono-1,4-lactone + O2 = dehydro-D-arabinono-1,4-lactone + H2O2 + H(+)</text>
        <dbReference type="Rhea" id="RHEA:23756"/>
        <dbReference type="ChEBI" id="CHEBI:15378"/>
        <dbReference type="ChEBI" id="CHEBI:15379"/>
        <dbReference type="ChEBI" id="CHEBI:16240"/>
        <dbReference type="ChEBI" id="CHEBI:16292"/>
        <dbReference type="ChEBI" id="CHEBI:58277"/>
        <dbReference type="EC" id="1.1.3.37"/>
    </reaction>
</comment>
<dbReference type="eggNOG" id="KOG4730">
    <property type="taxonomic scope" value="Eukaryota"/>
</dbReference>